<feature type="transmembrane region" description="Helical" evidence="2">
    <location>
        <begin position="90"/>
        <end position="111"/>
    </location>
</feature>
<name>A0A940MDE7_9ACTN</name>
<feature type="compositionally biased region" description="Gly residues" evidence="1">
    <location>
        <begin position="279"/>
        <end position="292"/>
    </location>
</feature>
<reference evidence="3" key="1">
    <citation type="submission" date="2021-03" db="EMBL/GenBank/DDBJ databases">
        <title>Whole genome sequence of Streptomyces bomunensis MMS17-BM035.</title>
        <authorList>
            <person name="Lee J.H."/>
        </authorList>
    </citation>
    <scope>NUCLEOTIDE SEQUENCE</scope>
    <source>
        <strain evidence="3">MMS17-BM035</strain>
    </source>
</reference>
<feature type="compositionally biased region" description="Low complexity" evidence="1">
    <location>
        <begin position="266"/>
        <end position="278"/>
    </location>
</feature>
<feature type="compositionally biased region" description="Low complexity" evidence="1">
    <location>
        <begin position="145"/>
        <end position="175"/>
    </location>
</feature>
<sequence>MGTHDSEGGTYARQSAGPTGPVPEAAEPITSAELEAALGNAMCDATLDAHAQQQAVAAYRAARDAGLHEQARARRGDDWRSPRTPVRRSVRIAVAALLASLALGGAAFAAIELPKSSGGGTHHDAPRPTGSGPAATSDASSPAHANTPATAGPSNAPPSGSAGSSAGSRSTGRPPTAKDIQAHCRAYASVKGHGKALDSPGWQRFIAAAGGEDHVSAYCAHVLPDSGSGSGSGSGKQQGRKASPEPKNTSASKKPGQAKQEKHRNAAASAAPSHAPQGSGAGVSHGGGPGAR</sequence>
<gene>
    <name evidence="3" type="ORF">JFN87_12595</name>
</gene>
<feature type="region of interest" description="Disordered" evidence="1">
    <location>
        <begin position="118"/>
        <end position="177"/>
    </location>
</feature>
<dbReference type="EMBL" id="JAGIQL010000039">
    <property type="protein sequence ID" value="MBP0458336.1"/>
    <property type="molecule type" value="Genomic_DNA"/>
</dbReference>
<evidence type="ECO:0000256" key="2">
    <source>
        <dbReference type="SAM" id="Phobius"/>
    </source>
</evidence>
<keyword evidence="2" id="KW-0472">Membrane</keyword>
<dbReference type="RefSeq" id="WP_209340096.1">
    <property type="nucleotide sequence ID" value="NZ_JAGIQL010000039.1"/>
</dbReference>
<protein>
    <submittedName>
        <fullName evidence="3">Uncharacterized protein</fullName>
    </submittedName>
</protein>
<keyword evidence="2" id="KW-1133">Transmembrane helix</keyword>
<evidence type="ECO:0000256" key="1">
    <source>
        <dbReference type="SAM" id="MobiDB-lite"/>
    </source>
</evidence>
<evidence type="ECO:0000313" key="3">
    <source>
        <dbReference type="EMBL" id="MBP0458336.1"/>
    </source>
</evidence>
<comment type="caution">
    <text evidence="3">The sequence shown here is derived from an EMBL/GenBank/DDBJ whole genome shotgun (WGS) entry which is preliminary data.</text>
</comment>
<evidence type="ECO:0000313" key="4">
    <source>
        <dbReference type="Proteomes" id="UP000670475"/>
    </source>
</evidence>
<organism evidence="3 4">
    <name type="scientific">Streptomyces montanisoli</name>
    <dbReference type="NCBI Taxonomy" id="2798581"/>
    <lineage>
        <taxon>Bacteria</taxon>
        <taxon>Bacillati</taxon>
        <taxon>Actinomycetota</taxon>
        <taxon>Actinomycetes</taxon>
        <taxon>Kitasatosporales</taxon>
        <taxon>Streptomycetaceae</taxon>
        <taxon>Streptomyces</taxon>
    </lineage>
</organism>
<keyword evidence="2" id="KW-0812">Transmembrane</keyword>
<feature type="region of interest" description="Disordered" evidence="1">
    <location>
        <begin position="1"/>
        <end position="27"/>
    </location>
</feature>
<dbReference type="Proteomes" id="UP000670475">
    <property type="component" value="Unassembled WGS sequence"/>
</dbReference>
<feature type="region of interest" description="Disordered" evidence="1">
    <location>
        <begin position="226"/>
        <end position="292"/>
    </location>
</feature>
<accession>A0A940MDE7</accession>
<dbReference type="AlphaFoldDB" id="A0A940MDE7"/>
<keyword evidence="4" id="KW-1185">Reference proteome</keyword>
<proteinExistence type="predicted"/>